<evidence type="ECO:0000313" key="1">
    <source>
        <dbReference type="EMBL" id="KTB35834.1"/>
    </source>
</evidence>
<dbReference type="EMBL" id="LATX01001971">
    <property type="protein sequence ID" value="KTB35834.1"/>
    <property type="molecule type" value="Genomic_DNA"/>
</dbReference>
<dbReference type="AlphaFoldDB" id="A0A0W0FHQ8"/>
<reference evidence="1 2" key="1">
    <citation type="submission" date="2015-12" db="EMBL/GenBank/DDBJ databases">
        <title>Draft genome sequence of Moniliophthora roreri, the causal agent of frosty pod rot of cacao.</title>
        <authorList>
            <person name="Aime M.C."/>
            <person name="Diaz-Valderrama J.R."/>
            <person name="Kijpornyongpan T."/>
            <person name="Phillips-Mora W."/>
        </authorList>
    </citation>
    <scope>NUCLEOTIDE SEQUENCE [LARGE SCALE GENOMIC DNA]</scope>
    <source>
        <strain evidence="1 2">MCA 2952</strain>
    </source>
</reference>
<gene>
    <name evidence="1" type="ORF">WG66_11588</name>
</gene>
<organism evidence="1 2">
    <name type="scientific">Moniliophthora roreri</name>
    <name type="common">Frosty pod rot fungus</name>
    <name type="synonym">Monilia roreri</name>
    <dbReference type="NCBI Taxonomy" id="221103"/>
    <lineage>
        <taxon>Eukaryota</taxon>
        <taxon>Fungi</taxon>
        <taxon>Dikarya</taxon>
        <taxon>Basidiomycota</taxon>
        <taxon>Agaricomycotina</taxon>
        <taxon>Agaricomycetes</taxon>
        <taxon>Agaricomycetidae</taxon>
        <taxon>Agaricales</taxon>
        <taxon>Marasmiineae</taxon>
        <taxon>Marasmiaceae</taxon>
        <taxon>Moniliophthora</taxon>
    </lineage>
</organism>
<name>A0A0W0FHQ8_MONRR</name>
<protein>
    <submittedName>
        <fullName evidence="1">Uncharacterized protein</fullName>
    </submittedName>
</protein>
<evidence type="ECO:0000313" key="2">
    <source>
        <dbReference type="Proteomes" id="UP000054988"/>
    </source>
</evidence>
<sequence>MIERQLQALALETTGWGKQAFVEIARGFPNLMQLTVFSHAEEDLTANSSIAKAIDVVLVLQSCAKLQHLKALSWCSPDGFYGSWGHEWDFLLQLVNYRPTLNFNQAPGDALVTTSGYWPVCGLAGLLDHDLSSG</sequence>
<proteinExistence type="predicted"/>
<comment type="caution">
    <text evidence="1">The sequence shown here is derived from an EMBL/GenBank/DDBJ whole genome shotgun (WGS) entry which is preliminary data.</text>
</comment>
<accession>A0A0W0FHQ8</accession>
<dbReference type="Proteomes" id="UP000054988">
    <property type="component" value="Unassembled WGS sequence"/>
</dbReference>